<accession>A0A4U5TPR5</accession>
<dbReference type="PANTHER" id="PTHR42994">
    <property type="entry name" value="PEPTIDASE T"/>
    <property type="match status" value="1"/>
</dbReference>
<dbReference type="OrthoDB" id="9804934at2"/>
<dbReference type="InterPro" id="IPR011650">
    <property type="entry name" value="Peptidase_M20_dimer"/>
</dbReference>
<keyword evidence="5 7" id="KW-0862">Zinc</keyword>
<dbReference type="EMBL" id="SWMU01000003">
    <property type="protein sequence ID" value="TKS56129.1"/>
    <property type="molecule type" value="Genomic_DNA"/>
</dbReference>
<name>A0A4U5TPR5_9FLAO</name>
<evidence type="ECO:0000313" key="12">
    <source>
        <dbReference type="Proteomes" id="UP000306552"/>
    </source>
</evidence>
<dbReference type="NCBIfam" id="TIGR01882">
    <property type="entry name" value="peptidase-T"/>
    <property type="match status" value="1"/>
</dbReference>
<dbReference type="RefSeq" id="WP_138932246.1">
    <property type="nucleotide sequence ID" value="NZ_SWMU01000003.1"/>
</dbReference>
<feature type="binding site" evidence="7 9">
    <location>
        <position position="382"/>
    </location>
    <ligand>
        <name>Zn(2+)</name>
        <dbReference type="ChEBI" id="CHEBI:29105"/>
        <label>2</label>
    </ligand>
</feature>
<dbReference type="HAMAP" id="MF_00550">
    <property type="entry name" value="Aminopeptidase_M20"/>
    <property type="match status" value="1"/>
</dbReference>
<evidence type="ECO:0000256" key="5">
    <source>
        <dbReference type="ARBA" id="ARBA00022833"/>
    </source>
</evidence>
<feature type="active site" evidence="7 8">
    <location>
        <position position="84"/>
    </location>
</feature>
<evidence type="ECO:0000256" key="4">
    <source>
        <dbReference type="ARBA" id="ARBA00022801"/>
    </source>
</evidence>
<evidence type="ECO:0000259" key="10">
    <source>
        <dbReference type="Pfam" id="PF07687"/>
    </source>
</evidence>
<comment type="subcellular location">
    <subcellularLocation>
        <location evidence="7">Cytoplasm</location>
    </subcellularLocation>
</comment>
<organism evidence="11 12">
    <name type="scientific">Mesohalobacter halotolerans</name>
    <dbReference type="NCBI Taxonomy" id="1883405"/>
    <lineage>
        <taxon>Bacteria</taxon>
        <taxon>Pseudomonadati</taxon>
        <taxon>Bacteroidota</taxon>
        <taxon>Flavobacteriia</taxon>
        <taxon>Flavobacteriales</taxon>
        <taxon>Flavobacteriaceae</taxon>
        <taxon>Mesohalobacter</taxon>
    </lineage>
</organism>
<dbReference type="GO" id="GO:0043171">
    <property type="term" value="P:peptide catabolic process"/>
    <property type="evidence" value="ECO:0007669"/>
    <property type="project" value="UniProtKB-UniRule"/>
</dbReference>
<keyword evidence="3 7" id="KW-0479">Metal-binding</keyword>
<evidence type="ECO:0000256" key="2">
    <source>
        <dbReference type="ARBA" id="ARBA00022670"/>
    </source>
</evidence>
<dbReference type="GO" id="GO:0008270">
    <property type="term" value="F:zinc ion binding"/>
    <property type="evidence" value="ECO:0007669"/>
    <property type="project" value="UniProtKB-UniRule"/>
</dbReference>
<evidence type="ECO:0000256" key="1">
    <source>
        <dbReference type="ARBA" id="ARBA00009692"/>
    </source>
</evidence>
<dbReference type="AlphaFoldDB" id="A0A4U5TPR5"/>
<gene>
    <name evidence="7 11" type="primary">pepT</name>
    <name evidence="11" type="ORF">FCN74_08925</name>
</gene>
<dbReference type="InterPro" id="IPR001261">
    <property type="entry name" value="ArgE/DapE_CS"/>
</dbReference>
<reference evidence="11 12" key="1">
    <citation type="submission" date="2019-04" db="EMBL/GenBank/DDBJ databases">
        <title>Psychroflexus halotolerans sp. nov., isolated from a marine solar saltern.</title>
        <authorList>
            <person name="Feng X."/>
        </authorList>
    </citation>
    <scope>NUCLEOTIDE SEQUENCE [LARGE SCALE GENOMIC DNA]</scope>
    <source>
        <strain evidence="11 12">WDS2C27</strain>
    </source>
</reference>
<feature type="binding site" evidence="7 9">
    <location>
        <position position="143"/>
    </location>
    <ligand>
        <name>Zn(2+)</name>
        <dbReference type="ChEBI" id="CHEBI:29105"/>
        <label>2</label>
    </ligand>
</feature>
<comment type="cofactor">
    <cofactor evidence="7 9">
        <name>Zn(2+)</name>
        <dbReference type="ChEBI" id="CHEBI:29105"/>
    </cofactor>
    <text evidence="7 9">Binds 2 Zn(2+) ions per subunit.</text>
</comment>
<keyword evidence="2 7" id="KW-0645">Protease</keyword>
<dbReference type="SUPFAM" id="SSF53187">
    <property type="entry name" value="Zn-dependent exopeptidases"/>
    <property type="match status" value="1"/>
</dbReference>
<feature type="domain" description="Peptidase M20 dimerisation" evidence="10">
    <location>
        <begin position="209"/>
        <end position="311"/>
    </location>
</feature>
<dbReference type="SUPFAM" id="SSF55031">
    <property type="entry name" value="Bacterial exopeptidase dimerisation domain"/>
    <property type="match status" value="1"/>
</dbReference>
<dbReference type="GO" id="GO:0006508">
    <property type="term" value="P:proteolysis"/>
    <property type="evidence" value="ECO:0007669"/>
    <property type="project" value="UniProtKB-UniRule"/>
</dbReference>
<dbReference type="GO" id="GO:0005737">
    <property type="term" value="C:cytoplasm"/>
    <property type="evidence" value="ECO:0007669"/>
    <property type="project" value="UniProtKB-SubCell"/>
</dbReference>
<dbReference type="Gene3D" id="3.40.630.10">
    <property type="entry name" value="Zn peptidases"/>
    <property type="match status" value="1"/>
</dbReference>
<evidence type="ECO:0000313" key="11">
    <source>
        <dbReference type="EMBL" id="TKS56129.1"/>
    </source>
</evidence>
<dbReference type="NCBIfam" id="NF003976">
    <property type="entry name" value="PRK05469.1"/>
    <property type="match status" value="1"/>
</dbReference>
<feature type="binding site" evidence="7 9">
    <location>
        <position position="143"/>
    </location>
    <ligand>
        <name>Zn(2+)</name>
        <dbReference type="ChEBI" id="CHEBI:29105"/>
        <label>1</label>
    </ligand>
</feature>
<dbReference type="InterPro" id="IPR036264">
    <property type="entry name" value="Bact_exopeptidase_dim_dom"/>
</dbReference>
<evidence type="ECO:0000256" key="7">
    <source>
        <dbReference type="HAMAP-Rule" id="MF_00550"/>
    </source>
</evidence>
<feature type="active site" description="Proton acceptor" evidence="7 8">
    <location>
        <position position="177"/>
    </location>
</feature>
<dbReference type="Pfam" id="PF07687">
    <property type="entry name" value="M20_dimer"/>
    <property type="match status" value="1"/>
</dbReference>
<dbReference type="Gene3D" id="3.30.70.360">
    <property type="match status" value="1"/>
</dbReference>
<keyword evidence="4 7" id="KW-0378">Hydrolase</keyword>
<evidence type="ECO:0000256" key="9">
    <source>
        <dbReference type="PIRSR" id="PIRSR037215-2"/>
    </source>
</evidence>
<keyword evidence="12" id="KW-1185">Reference proteome</keyword>
<dbReference type="Pfam" id="PF01546">
    <property type="entry name" value="Peptidase_M20"/>
    <property type="match status" value="1"/>
</dbReference>
<protein>
    <recommendedName>
        <fullName evidence="7">Peptidase T</fullName>
        <ecNumber evidence="7">3.4.11.4</ecNumber>
    </recommendedName>
    <alternativeName>
        <fullName evidence="7">Aminotripeptidase</fullName>
        <shortName evidence="7">Tripeptidase</shortName>
    </alternativeName>
    <alternativeName>
        <fullName evidence="7">Tripeptide aminopeptidase</fullName>
    </alternativeName>
</protein>
<evidence type="ECO:0000256" key="3">
    <source>
        <dbReference type="ARBA" id="ARBA00022723"/>
    </source>
</evidence>
<sequence length="416" mass="46759">MIDRDILLSRFIKYIKIDSQSDPNSESTPSTEKQWEIANLLKTELDEIGLKDVSIDINAYVMATLPSNIEDNQIPTIGFVSHFDTTPDYSGKNVNPQIHKNYDGKEIKLAKDKVLSPDYFEDLKAYKGQTLITTDGTTLLGADDKAGITEIVCAMEYLVKHPEIKHGKIRICFTPDEEIGRGAHHFDVKKFGAEWAYTMDGSQIGELEYENFNAAEAKIKIKGKSVHPGYAKNKMINSSLIAARLVSILPESEIPAKTEGREGFFHLTNIHGDVTSTELQFIIRDHDKDIFESRKQLLLDIVSELNQEYGSDTVDLVIKDQYYNMKDKITPVMYSIDIAKKAMEQCNIKPIIKPIRGGTDGAQLSYMGLPCPNIFAGGHNFHGPYEYIPLESMIKASEVIIKIAEITPEIYSQKNN</sequence>
<dbReference type="GO" id="GO:0045148">
    <property type="term" value="F:tripeptide aminopeptidase activity"/>
    <property type="evidence" value="ECO:0007669"/>
    <property type="project" value="UniProtKB-UniRule"/>
</dbReference>
<dbReference type="InterPro" id="IPR002933">
    <property type="entry name" value="Peptidase_M20"/>
</dbReference>
<proteinExistence type="inferred from homology"/>
<feature type="binding site" evidence="7 9">
    <location>
        <position position="200"/>
    </location>
    <ligand>
        <name>Zn(2+)</name>
        <dbReference type="ChEBI" id="CHEBI:29105"/>
        <label>1</label>
    </ligand>
</feature>
<dbReference type="PROSITE" id="PS00758">
    <property type="entry name" value="ARGE_DAPE_CPG2_1"/>
    <property type="match status" value="1"/>
</dbReference>
<dbReference type="NCBIfam" id="NF009920">
    <property type="entry name" value="PRK13381.1"/>
    <property type="match status" value="1"/>
</dbReference>
<comment type="caution">
    <text evidence="11">The sequence shown here is derived from an EMBL/GenBank/DDBJ whole genome shotgun (WGS) entry which is preliminary data.</text>
</comment>
<comment type="similarity">
    <text evidence="1 7">Belongs to the peptidase M20B family.</text>
</comment>
<dbReference type="PANTHER" id="PTHR42994:SF1">
    <property type="entry name" value="PEPTIDASE T"/>
    <property type="match status" value="1"/>
</dbReference>
<feature type="binding site" evidence="7 9">
    <location>
        <position position="178"/>
    </location>
    <ligand>
        <name>Zn(2+)</name>
        <dbReference type="ChEBI" id="CHEBI:29105"/>
        <label>2</label>
    </ligand>
</feature>
<comment type="function">
    <text evidence="7">Cleaves the N-terminal amino acid of tripeptides.</text>
</comment>
<evidence type="ECO:0000256" key="8">
    <source>
        <dbReference type="PIRSR" id="PIRSR037215-1"/>
    </source>
</evidence>
<dbReference type="InterPro" id="IPR010161">
    <property type="entry name" value="Peptidase_M20B"/>
</dbReference>
<dbReference type="PIRSF" id="PIRSF037215">
    <property type="entry name" value="Peptidase_M20B"/>
    <property type="match status" value="1"/>
</dbReference>
<comment type="catalytic activity">
    <reaction evidence="7">
        <text>Release of the N-terminal residue from a tripeptide.</text>
        <dbReference type="EC" id="3.4.11.4"/>
    </reaction>
</comment>
<feature type="binding site" evidence="7 9">
    <location>
        <position position="82"/>
    </location>
    <ligand>
        <name>Zn(2+)</name>
        <dbReference type="ChEBI" id="CHEBI:29105"/>
        <label>1</label>
    </ligand>
</feature>
<dbReference type="Proteomes" id="UP000306552">
    <property type="component" value="Unassembled WGS sequence"/>
</dbReference>
<dbReference type="EC" id="3.4.11.4" evidence="7"/>
<keyword evidence="6 7" id="KW-0482">Metalloprotease</keyword>
<evidence type="ECO:0000256" key="6">
    <source>
        <dbReference type="ARBA" id="ARBA00023049"/>
    </source>
</evidence>
<keyword evidence="7" id="KW-0963">Cytoplasm</keyword>
<keyword evidence="7 11" id="KW-0031">Aminopeptidase</keyword>
<dbReference type="GO" id="GO:0008237">
    <property type="term" value="F:metallopeptidase activity"/>
    <property type="evidence" value="ECO:0007669"/>
    <property type="project" value="UniProtKB-KW"/>
</dbReference>
<dbReference type="CDD" id="cd03892">
    <property type="entry name" value="M20_peptT"/>
    <property type="match status" value="1"/>
</dbReference>
<dbReference type="PROSITE" id="PS00759">
    <property type="entry name" value="ARGE_DAPE_CPG2_2"/>
    <property type="match status" value="1"/>
</dbReference>